<organism evidence="2 3">
    <name type="scientific">Nostocoides jenkinsii Ben 74</name>
    <dbReference type="NCBI Taxonomy" id="1193518"/>
    <lineage>
        <taxon>Bacteria</taxon>
        <taxon>Bacillati</taxon>
        <taxon>Actinomycetota</taxon>
        <taxon>Actinomycetes</taxon>
        <taxon>Micrococcales</taxon>
        <taxon>Intrasporangiaceae</taxon>
        <taxon>Nostocoides</taxon>
    </lineage>
</organism>
<evidence type="ECO:0000313" key="3">
    <source>
        <dbReference type="Proteomes" id="UP000035720"/>
    </source>
</evidence>
<keyword evidence="3" id="KW-1185">Reference proteome</keyword>
<accession>A0A077M5L3</accession>
<dbReference type="EMBL" id="CAJC01000032">
    <property type="protein sequence ID" value="CCI51839.1"/>
    <property type="molecule type" value="Genomic_DNA"/>
</dbReference>
<gene>
    <name evidence="2" type="ORF">BN13_1270004</name>
</gene>
<evidence type="ECO:0000313" key="2">
    <source>
        <dbReference type="EMBL" id="CCI51839.1"/>
    </source>
</evidence>
<protein>
    <submittedName>
        <fullName evidence="2">Uncharacterized protein</fullName>
    </submittedName>
</protein>
<sequence>MEFASYLAGERWSDRPRCTHPLLAQLARLVNDGVDDEHRAQLVPLIPDVVGLNPPGVQAELRIVVRAALAALPVANQERQNALAYGLAMLDPLLDQLPPAEAAAYRGRINEEYAAVPAARRWGAERARRSQLDEKTLRDKSFPVLIQTSVRGLAEACVDDCQERMIALLRDCIAATRAASPSAAGPPDDAHRHSDVPTRLDPVRTQ</sequence>
<feature type="region of interest" description="Disordered" evidence="1">
    <location>
        <begin position="179"/>
        <end position="206"/>
    </location>
</feature>
<evidence type="ECO:0000256" key="1">
    <source>
        <dbReference type="SAM" id="MobiDB-lite"/>
    </source>
</evidence>
<proteinExistence type="predicted"/>
<dbReference type="STRING" id="1193518.BN13_1270004"/>
<dbReference type="AlphaFoldDB" id="A0A077M5L3"/>
<name>A0A077M5L3_9MICO</name>
<comment type="caution">
    <text evidence="2">The sequence shown here is derived from an EMBL/GenBank/DDBJ whole genome shotgun (WGS) entry which is preliminary data.</text>
</comment>
<feature type="compositionally biased region" description="Basic and acidic residues" evidence="1">
    <location>
        <begin position="188"/>
        <end position="206"/>
    </location>
</feature>
<reference evidence="2 3" key="1">
    <citation type="journal article" date="2013" name="ISME J.">
        <title>A metabolic model for members of the genus Tetrasphaera involved in enhanced biological phosphorus removal.</title>
        <authorList>
            <person name="Kristiansen R."/>
            <person name="Nguyen H.T.T."/>
            <person name="Saunders A.M."/>
            <person name="Nielsen J.L."/>
            <person name="Wimmer R."/>
            <person name="Le V.Q."/>
            <person name="McIlroy S.J."/>
            <person name="Petrovski S."/>
            <person name="Seviour R.J."/>
            <person name="Calteau A."/>
            <person name="Nielsen K.L."/>
            <person name="Nielsen P.H."/>
        </authorList>
    </citation>
    <scope>NUCLEOTIDE SEQUENCE [LARGE SCALE GENOMIC DNA]</scope>
    <source>
        <strain evidence="2 3">Ben 74</strain>
    </source>
</reference>
<dbReference type="Proteomes" id="UP000035720">
    <property type="component" value="Unassembled WGS sequence"/>
</dbReference>